<dbReference type="InterPro" id="IPR023393">
    <property type="entry name" value="START-like_dom_sf"/>
</dbReference>
<dbReference type="AlphaFoldDB" id="A0A6G1HWY0"/>
<reference evidence="1" key="1">
    <citation type="journal article" date="2020" name="Stud. Mycol.">
        <title>101 Dothideomycetes genomes: a test case for predicting lifestyles and emergence of pathogens.</title>
        <authorList>
            <person name="Haridas S."/>
            <person name="Albert R."/>
            <person name="Binder M."/>
            <person name="Bloem J."/>
            <person name="Labutti K."/>
            <person name="Salamov A."/>
            <person name="Andreopoulos B."/>
            <person name="Baker S."/>
            <person name="Barry K."/>
            <person name="Bills G."/>
            <person name="Bluhm B."/>
            <person name="Cannon C."/>
            <person name="Castanera R."/>
            <person name="Culley D."/>
            <person name="Daum C."/>
            <person name="Ezra D."/>
            <person name="Gonzalez J."/>
            <person name="Henrissat B."/>
            <person name="Kuo A."/>
            <person name="Liang C."/>
            <person name="Lipzen A."/>
            <person name="Lutzoni F."/>
            <person name="Magnuson J."/>
            <person name="Mondo S."/>
            <person name="Nolan M."/>
            <person name="Ohm R."/>
            <person name="Pangilinan J."/>
            <person name="Park H.-J."/>
            <person name="Ramirez L."/>
            <person name="Alfaro M."/>
            <person name="Sun H."/>
            <person name="Tritt A."/>
            <person name="Yoshinaga Y."/>
            <person name="Zwiers L.-H."/>
            <person name="Turgeon B."/>
            <person name="Goodwin S."/>
            <person name="Spatafora J."/>
            <person name="Crous P."/>
            <person name="Grigoriev I."/>
        </authorList>
    </citation>
    <scope>NUCLEOTIDE SEQUENCE</scope>
    <source>
        <strain evidence="1">CBS 262.69</strain>
    </source>
</reference>
<accession>A0A6G1HWY0</accession>
<dbReference type="CDD" id="cd07822">
    <property type="entry name" value="SRPBCC_4"/>
    <property type="match status" value="1"/>
</dbReference>
<dbReference type="Proteomes" id="UP000799640">
    <property type="component" value="Unassembled WGS sequence"/>
</dbReference>
<proteinExistence type="predicted"/>
<evidence type="ECO:0008006" key="3">
    <source>
        <dbReference type="Google" id="ProtNLM"/>
    </source>
</evidence>
<dbReference type="SUPFAM" id="SSF55961">
    <property type="entry name" value="Bet v1-like"/>
    <property type="match status" value="1"/>
</dbReference>
<protein>
    <recommendedName>
        <fullName evidence="3">Coenzyme Q-binding protein COQ10 START domain-containing protein</fullName>
    </recommendedName>
</protein>
<dbReference type="OrthoDB" id="509124at2759"/>
<dbReference type="EMBL" id="ML996695">
    <property type="protein sequence ID" value="KAF2400421.1"/>
    <property type="molecule type" value="Genomic_DNA"/>
</dbReference>
<evidence type="ECO:0000313" key="1">
    <source>
        <dbReference type="EMBL" id="KAF2400421.1"/>
    </source>
</evidence>
<name>A0A6G1HWY0_9PEZI</name>
<sequence>MTTESESWPPADIHPPSMPHPVFRIHARTHIAAPAAPVLDLLLAPSSYERWNPFAPAARIRAQPSTPEADAAPERLHKGTRFTLDAMMDPSKPSSVNPTHLVVDEVSHTTKKDGSVVHRVIWSNDTEAAWIMGKVLRAERVHEVIEKDRECEVRTWEGMDGVLAYVVRAMFAGVLPGRFEAWLGGLKGEAEKGGDGL</sequence>
<keyword evidence="2" id="KW-1185">Reference proteome</keyword>
<dbReference type="Gene3D" id="3.30.530.20">
    <property type="match status" value="1"/>
</dbReference>
<gene>
    <name evidence="1" type="ORF">EJ06DRAFT_530398</name>
</gene>
<organism evidence="1 2">
    <name type="scientific">Trichodelitschia bisporula</name>
    <dbReference type="NCBI Taxonomy" id="703511"/>
    <lineage>
        <taxon>Eukaryota</taxon>
        <taxon>Fungi</taxon>
        <taxon>Dikarya</taxon>
        <taxon>Ascomycota</taxon>
        <taxon>Pezizomycotina</taxon>
        <taxon>Dothideomycetes</taxon>
        <taxon>Dothideomycetes incertae sedis</taxon>
        <taxon>Phaeotrichales</taxon>
        <taxon>Phaeotrichaceae</taxon>
        <taxon>Trichodelitschia</taxon>
    </lineage>
</organism>
<evidence type="ECO:0000313" key="2">
    <source>
        <dbReference type="Proteomes" id="UP000799640"/>
    </source>
</evidence>